<accession>A0A110B457</accession>
<dbReference type="Proteomes" id="UP000218263">
    <property type="component" value="Chromosome"/>
</dbReference>
<gene>
    <name evidence="2" type="ORF">MgSA37_04472</name>
</gene>
<evidence type="ECO:0000313" key="3">
    <source>
        <dbReference type="Proteomes" id="UP000218263"/>
    </source>
</evidence>
<dbReference type="InterPro" id="IPR043729">
    <property type="entry name" value="DUF5672"/>
</dbReference>
<feature type="domain" description="DUF5672" evidence="1">
    <location>
        <begin position="62"/>
        <end position="252"/>
    </location>
</feature>
<dbReference type="AlphaFoldDB" id="A0A110B457"/>
<evidence type="ECO:0000259" key="1">
    <source>
        <dbReference type="Pfam" id="PF18922"/>
    </source>
</evidence>
<keyword evidence="3" id="KW-1185">Reference proteome</keyword>
<organism evidence="2 3">
    <name type="scientific">Mucilaginibacter gotjawali</name>
    <dbReference type="NCBI Taxonomy" id="1550579"/>
    <lineage>
        <taxon>Bacteria</taxon>
        <taxon>Pseudomonadati</taxon>
        <taxon>Bacteroidota</taxon>
        <taxon>Sphingobacteriia</taxon>
        <taxon>Sphingobacteriales</taxon>
        <taxon>Sphingobacteriaceae</taxon>
        <taxon>Mucilaginibacter</taxon>
    </lineage>
</organism>
<protein>
    <recommendedName>
        <fullName evidence="1">DUF5672 domain-containing protein</fullName>
    </recommendedName>
</protein>
<evidence type="ECO:0000313" key="2">
    <source>
        <dbReference type="EMBL" id="BAU56275.1"/>
    </source>
</evidence>
<proteinExistence type="predicted"/>
<name>A0A110B457_9SPHI</name>
<dbReference type="KEGG" id="mgot:MgSA37_04472"/>
<dbReference type="Pfam" id="PF18922">
    <property type="entry name" value="DUF5672"/>
    <property type="match status" value="1"/>
</dbReference>
<sequence>MLVMNENFKVAVIIPFYRDTIFEYEQIALDQCEKVLSNYPIIAIKPESLVLPEAADKYSFFKTVSFEDKYFKGIKGYNSLMLSDLFYSKFLEYEYILIYQLDAFVFKDELDFWCKQGYDYIGAPWIRNKVYPNIFKELASRFLFKVHTRFDLKKNGLPTKKQFDNKVGNGGFSLRRVQKFYEISKKMRPEIAKYLERDEHEYNEDAFWSIEANRNKKRLKIPSYKIGLKFSIEIFPYRAFKTNNEQLPFGCHAWDIHPDFWRPIFKQFGYTI</sequence>
<dbReference type="EMBL" id="AP017313">
    <property type="protein sequence ID" value="BAU56275.1"/>
    <property type="molecule type" value="Genomic_DNA"/>
</dbReference>
<reference evidence="2 3" key="1">
    <citation type="submission" date="2015-12" db="EMBL/GenBank/DDBJ databases">
        <title>Genome sequence of Mucilaginibacter gotjawali.</title>
        <authorList>
            <person name="Lee J.S."/>
            <person name="Lee K.C."/>
            <person name="Kim K.K."/>
            <person name="Lee B.W."/>
        </authorList>
    </citation>
    <scope>NUCLEOTIDE SEQUENCE [LARGE SCALE GENOMIC DNA]</scope>
    <source>
        <strain evidence="2 3">SA3-7</strain>
    </source>
</reference>